<dbReference type="Proteomes" id="UP000189966">
    <property type="component" value="Unassembled WGS sequence"/>
</dbReference>
<keyword evidence="3 4" id="KW-0687">Ribonucleoprotein</keyword>
<dbReference type="RefSeq" id="WP_080157270.1">
    <property type="nucleotide sequence ID" value="NZ_FUZI01000003.1"/>
</dbReference>
<dbReference type="EMBL" id="JAYXUD010000001">
    <property type="protein sequence ID" value="MEC6897188.1"/>
    <property type="molecule type" value="Genomic_DNA"/>
</dbReference>
<dbReference type="PANTHER" id="PTHR47781">
    <property type="entry name" value="50S RIBOSOMAL PROTEIN L36 2"/>
    <property type="match status" value="1"/>
</dbReference>
<name>A0A1T5I070_9GAMM</name>
<dbReference type="GO" id="GO:0005840">
    <property type="term" value="C:ribosome"/>
    <property type="evidence" value="ECO:0007669"/>
    <property type="project" value="UniProtKB-KW"/>
</dbReference>
<evidence type="ECO:0000313" key="6">
    <source>
        <dbReference type="EMBL" id="MEC6897188.1"/>
    </source>
</evidence>
<keyword evidence="9" id="KW-1185">Reference proteome</keyword>
<dbReference type="InterPro" id="IPR035977">
    <property type="entry name" value="Ribosomal_bL36_sp"/>
</dbReference>
<protein>
    <recommendedName>
        <fullName evidence="4">Large ribosomal subunit protein bL36</fullName>
    </recommendedName>
</protein>
<dbReference type="Pfam" id="PF00444">
    <property type="entry name" value="Ribosomal_L36"/>
    <property type="match status" value="1"/>
</dbReference>
<evidence type="ECO:0000256" key="3">
    <source>
        <dbReference type="ARBA" id="ARBA00023274"/>
    </source>
</evidence>
<dbReference type="GO" id="GO:0006412">
    <property type="term" value="P:translation"/>
    <property type="evidence" value="ECO:0007669"/>
    <property type="project" value="UniProtKB-UniRule"/>
</dbReference>
<accession>A0A1T5I070</accession>
<dbReference type="SUPFAM" id="SSF57840">
    <property type="entry name" value="Ribosomal protein L36"/>
    <property type="match status" value="1"/>
</dbReference>
<dbReference type="AlphaFoldDB" id="A0A1T5I070"/>
<keyword evidence="2 4" id="KW-0689">Ribosomal protein</keyword>
<sequence length="44" mass="5065">MKVLSSLKSAKNRSKDCQVVKRRGRIYVICKSNPRFKAVQGKKK</sequence>
<dbReference type="OrthoDB" id="9801558at2"/>
<evidence type="ECO:0000256" key="4">
    <source>
        <dbReference type="HAMAP-Rule" id="MF_00251"/>
    </source>
</evidence>
<dbReference type="PANTHER" id="PTHR47781:SF1">
    <property type="entry name" value="LARGE RIBOSOMAL SUBUNIT PROTEIN BL36B"/>
    <property type="match status" value="1"/>
</dbReference>
<comment type="similarity">
    <text evidence="1 4 5">Belongs to the bacterial ribosomal protein bL36 family.</text>
</comment>
<gene>
    <name evidence="7" type="primary">ykgO</name>
    <name evidence="4" type="synonym">rpmJ</name>
    <name evidence="7" type="ORF">CZ809_01891</name>
    <name evidence="6" type="ORF">VXS00_00785</name>
</gene>
<dbReference type="PROSITE" id="PS00828">
    <property type="entry name" value="RIBOSOMAL_L36"/>
    <property type="match status" value="1"/>
</dbReference>
<evidence type="ECO:0000313" key="9">
    <source>
        <dbReference type="Proteomes" id="UP001339429"/>
    </source>
</evidence>
<organism evidence="7 8">
    <name type="scientific">Photobacterium piscicola</name>
    <dbReference type="NCBI Taxonomy" id="1378299"/>
    <lineage>
        <taxon>Bacteria</taxon>
        <taxon>Pseudomonadati</taxon>
        <taxon>Pseudomonadota</taxon>
        <taxon>Gammaproteobacteria</taxon>
        <taxon>Vibrionales</taxon>
        <taxon>Vibrionaceae</taxon>
        <taxon>Photobacterium</taxon>
    </lineage>
</organism>
<dbReference type="GO" id="GO:1990904">
    <property type="term" value="C:ribonucleoprotein complex"/>
    <property type="evidence" value="ECO:0007669"/>
    <property type="project" value="UniProtKB-KW"/>
</dbReference>
<dbReference type="GO" id="GO:0003735">
    <property type="term" value="F:structural constituent of ribosome"/>
    <property type="evidence" value="ECO:0007669"/>
    <property type="project" value="InterPro"/>
</dbReference>
<evidence type="ECO:0000256" key="2">
    <source>
        <dbReference type="ARBA" id="ARBA00022980"/>
    </source>
</evidence>
<dbReference type="NCBIfam" id="NF002021">
    <property type="entry name" value="PRK00831.1"/>
    <property type="match status" value="1"/>
</dbReference>
<dbReference type="InterPro" id="IPR000473">
    <property type="entry name" value="Ribosomal_bL36"/>
</dbReference>
<evidence type="ECO:0000256" key="1">
    <source>
        <dbReference type="ARBA" id="ARBA00007645"/>
    </source>
</evidence>
<reference evidence="6 9" key="2">
    <citation type="submission" date="2024-01" db="EMBL/GenBank/DDBJ databases">
        <title>Active colonisers of the gastrointestinal tract of Atlantic salmon farmed in a warm water region.</title>
        <authorList>
            <person name="Bowman J.P."/>
        </authorList>
    </citation>
    <scope>NUCLEOTIDE SEQUENCE [LARGE SCALE GENOMIC DNA]</scope>
    <source>
        <strain evidence="6 9">S4MW1</strain>
    </source>
</reference>
<evidence type="ECO:0000313" key="7">
    <source>
        <dbReference type="EMBL" id="SKC32375.1"/>
    </source>
</evidence>
<dbReference type="Proteomes" id="UP001339429">
    <property type="component" value="Unassembled WGS sequence"/>
</dbReference>
<evidence type="ECO:0000256" key="5">
    <source>
        <dbReference type="RuleBase" id="RU000571"/>
    </source>
</evidence>
<reference evidence="7 8" key="1">
    <citation type="submission" date="2017-02" db="EMBL/GenBank/DDBJ databases">
        <authorList>
            <person name="Peterson S.W."/>
        </authorList>
    </citation>
    <scope>NUCLEOTIDE SEQUENCE [LARGE SCALE GENOMIC DNA]</scope>
    <source>
        <strain evidence="7">Type strain: NCCB 100098</strain>
        <strain evidence="8">type strain: NCCB 100098</strain>
    </source>
</reference>
<dbReference type="NCBIfam" id="TIGR01022">
    <property type="entry name" value="rpmJ_bact"/>
    <property type="match status" value="1"/>
</dbReference>
<evidence type="ECO:0000313" key="8">
    <source>
        <dbReference type="Proteomes" id="UP000189966"/>
    </source>
</evidence>
<proteinExistence type="inferred from homology"/>
<dbReference type="HAMAP" id="MF_00251">
    <property type="entry name" value="Ribosomal_bL36"/>
    <property type="match status" value="1"/>
</dbReference>
<dbReference type="InterPro" id="IPR047621">
    <property type="entry name" value="Ribosomal_L36_bact"/>
</dbReference>
<dbReference type="EMBL" id="FUZI01000003">
    <property type="protein sequence ID" value="SKC32375.1"/>
    <property type="molecule type" value="Genomic_DNA"/>
</dbReference>